<dbReference type="KEGG" id="hazt:108681802"/>
<dbReference type="Pfam" id="PF10186">
    <property type="entry name" value="ATG14"/>
    <property type="match status" value="1"/>
</dbReference>
<dbReference type="AlphaFoldDB" id="A0A8B7PLU2"/>
<dbReference type="GeneID" id="108681802"/>
<dbReference type="PANTHER" id="PTHR15157">
    <property type="entry name" value="UV RADIATION RESISTANCE-ASSOCIATED GENE PROTEIN"/>
    <property type="match status" value="1"/>
</dbReference>
<feature type="compositionally biased region" description="Basic and acidic residues" evidence="3">
    <location>
        <begin position="1007"/>
        <end position="1037"/>
    </location>
</feature>
<dbReference type="PANTHER" id="PTHR15157:SF5">
    <property type="entry name" value="UV RADIATION RESISTANCE-ASSOCIATED GENE PROTEIN"/>
    <property type="match status" value="1"/>
</dbReference>
<feature type="region of interest" description="Disordered" evidence="3">
    <location>
        <begin position="722"/>
        <end position="786"/>
    </location>
</feature>
<evidence type="ECO:0000256" key="1">
    <source>
        <dbReference type="ARBA" id="ARBA00023054"/>
    </source>
</evidence>
<sequence length="1222" mass="134270">MSGSGGNAMLLHQLSVLKLRHLKRIMGCNFQPPSDFPCPVPPPCLPTILRHPPLQQGYFLSLHLSWHPNVPAFLVSELSCLSHPQWQELNLVSSIPKTLQTAKGLVVRVWYKPPASYCSSERNDRHVFHSTPCASPNMGTLSTSESTSSQLQSDTVISSSTSTTKDDESSHNPDSITHIKNNSSSSSKLPPQIVASNSNKVCILPPEPPDCANKTPAILLCSWAVRLSGLVPIGTNLSQTSTSLAKNTLVFQFMSGSMLYSSADAIISPLPGDDNPSLRQVWHDISLPMSQTKRSYSPNVLNKLHQYERDISSFEEECEQRKVSLRYVGKLSADSRERLLNNQVQALKSRLAVTRAVVQRERHKLEKLQRKVEQAESSNQEKGMQLLTLLQQLGRERQHLRSVCSQSEHQLQQLEKTKSLLAHRRSCLIRELAQVYPIVQISAKDDFSICDIWVPDATLLKDNNLCTPSFQSIHHRNKPPHKPASNSSCNKTTRASTTKNNSRESSPLLGNTSEGDGSSKASPKQAILSSSSPITVPQQLNAARSSSSKKLPESSRSLQVHPPFHPNPNILTQSMEALPHTPESLSAGLGLTAHLLCLVSGLLQLPLRYPITPSGSMATITDLASTQLPEDSRKLPLYTRGTRDKERERLHFSYAVFLLNKNIVELLHYLGRSKLSSTAATLPNLHSALIMLSRKDEPATKSLPDARCQPLLNSNNPGLLTDILTPFMNSNGPPQPNLSANKNAPQSLQGQQPKNLSCSRSPCHTRSNSQSLSQSPQRLVSKSLSPSLSHKSFNMVIQPSGLFSDNNTDKGKRSLQHSASVGDLMNIFLSSPKEDVTPISDQQSLRTNVNDLSLYSSNYGTRTPSSLDSKEACLSSQFTLSLDKGLDHIQSLVDEVRGRGMLQDDINASSGGKFGTVSVDTKLSANTGSLTNLTKNKALVVVSQSIEFENSSVSRFPDSTTLMLRTWQEDSPIQYSYTPRGSTDLLEEVGVEATENFMQPSAPEVANTDKDVNISKPDSLEDRSVRTSNDRNDERLNKSTPVISVPDPQYNAELSKSGKRPINRKEEKTVISKTKARSFWPFSRSNTSEESCKENNSVSEPLLDAEDSDPETQCIPPASKGLNTNSTSKGDSSTTGVVKESDKNSALSKITDDHDWLSSSVEEDTPLLVDGQDSDELFKQSVAAMSREMKVRADLSELNDLSDVTDRTERLASKPFSFKPGK</sequence>
<name>A0A8B7PLU2_HYAAZ</name>
<feature type="compositionally biased region" description="Polar residues" evidence="3">
    <location>
        <begin position="484"/>
        <end position="543"/>
    </location>
</feature>
<feature type="compositionally biased region" description="Low complexity" evidence="3">
    <location>
        <begin position="544"/>
        <end position="558"/>
    </location>
</feature>
<feature type="coiled-coil region" evidence="2">
    <location>
        <begin position="351"/>
        <end position="417"/>
    </location>
</feature>
<evidence type="ECO:0000313" key="5">
    <source>
        <dbReference type="RefSeq" id="XP_018026366.1"/>
    </source>
</evidence>
<accession>A0A8B7PLU2</accession>
<dbReference type="GO" id="GO:0005768">
    <property type="term" value="C:endosome"/>
    <property type="evidence" value="ECO:0007669"/>
    <property type="project" value="TreeGrafter"/>
</dbReference>
<evidence type="ECO:0000313" key="4">
    <source>
        <dbReference type="Proteomes" id="UP000694843"/>
    </source>
</evidence>
<dbReference type="Proteomes" id="UP000694843">
    <property type="component" value="Unplaced"/>
</dbReference>
<feature type="compositionally biased region" description="Polar residues" evidence="3">
    <location>
        <begin position="1083"/>
        <end position="1099"/>
    </location>
</feature>
<keyword evidence="1 2" id="KW-0175">Coiled coil</keyword>
<evidence type="ECO:0000256" key="3">
    <source>
        <dbReference type="SAM" id="MobiDB-lite"/>
    </source>
</evidence>
<feature type="region of interest" description="Disordered" evidence="3">
    <location>
        <begin position="1001"/>
        <end position="1070"/>
    </location>
</feature>
<dbReference type="GO" id="GO:0035493">
    <property type="term" value="P:SNARE complex assembly"/>
    <property type="evidence" value="ECO:0007669"/>
    <property type="project" value="TreeGrafter"/>
</dbReference>
<feature type="compositionally biased region" description="Low complexity" evidence="3">
    <location>
        <begin position="140"/>
        <end position="163"/>
    </location>
</feature>
<feature type="compositionally biased region" description="Polar residues" evidence="3">
    <location>
        <begin position="727"/>
        <end position="780"/>
    </location>
</feature>
<proteinExistence type="predicted"/>
<dbReference type="GO" id="GO:0000149">
    <property type="term" value="F:SNARE binding"/>
    <property type="evidence" value="ECO:0007669"/>
    <property type="project" value="TreeGrafter"/>
</dbReference>
<dbReference type="CTD" id="7405"/>
<keyword evidence="4" id="KW-1185">Reference proteome</keyword>
<protein>
    <submittedName>
        <fullName evidence="5">Uncharacterized protein LOC108681802</fullName>
    </submittedName>
</protein>
<feature type="compositionally biased region" description="Polar residues" evidence="3">
    <location>
        <begin position="1121"/>
        <end position="1136"/>
    </location>
</feature>
<feature type="region of interest" description="Disordered" evidence="3">
    <location>
        <begin position="138"/>
        <end position="191"/>
    </location>
</feature>
<dbReference type="GO" id="GO:0000323">
    <property type="term" value="C:lytic vacuole"/>
    <property type="evidence" value="ECO:0007669"/>
    <property type="project" value="TreeGrafter"/>
</dbReference>
<dbReference type="InterPro" id="IPR018791">
    <property type="entry name" value="UV_resistance/autophagy_Atg14"/>
</dbReference>
<gene>
    <name evidence="5" type="primary">LOC108681802</name>
</gene>
<dbReference type="GO" id="GO:0032991">
    <property type="term" value="C:protein-containing complex"/>
    <property type="evidence" value="ECO:0007669"/>
    <property type="project" value="UniProtKB-ARBA"/>
</dbReference>
<dbReference type="RefSeq" id="XP_018026366.1">
    <property type="nucleotide sequence ID" value="XM_018170877.2"/>
</dbReference>
<dbReference type="OrthoDB" id="72772at2759"/>
<evidence type="ECO:0000256" key="2">
    <source>
        <dbReference type="SAM" id="Coils"/>
    </source>
</evidence>
<feature type="region of interest" description="Disordered" evidence="3">
    <location>
        <begin position="471"/>
        <end position="572"/>
    </location>
</feature>
<feature type="region of interest" description="Disordered" evidence="3">
    <location>
        <begin position="1082"/>
        <end position="1159"/>
    </location>
</feature>
<reference evidence="5" key="1">
    <citation type="submission" date="2025-08" db="UniProtKB">
        <authorList>
            <consortium name="RefSeq"/>
        </authorList>
    </citation>
    <scope>IDENTIFICATION</scope>
    <source>
        <tissue evidence="5">Whole organism</tissue>
    </source>
</reference>
<organism evidence="4 5">
    <name type="scientific">Hyalella azteca</name>
    <name type="common">Amphipod</name>
    <dbReference type="NCBI Taxonomy" id="294128"/>
    <lineage>
        <taxon>Eukaryota</taxon>
        <taxon>Metazoa</taxon>
        <taxon>Ecdysozoa</taxon>
        <taxon>Arthropoda</taxon>
        <taxon>Crustacea</taxon>
        <taxon>Multicrustacea</taxon>
        <taxon>Malacostraca</taxon>
        <taxon>Eumalacostraca</taxon>
        <taxon>Peracarida</taxon>
        <taxon>Amphipoda</taxon>
        <taxon>Senticaudata</taxon>
        <taxon>Talitrida</taxon>
        <taxon>Talitroidea</taxon>
        <taxon>Hyalellidae</taxon>
        <taxon>Hyalella</taxon>
    </lineage>
</organism>